<evidence type="ECO:0000313" key="3">
    <source>
        <dbReference type="Proteomes" id="UP000218934"/>
    </source>
</evidence>
<comment type="caution">
    <text evidence="2">The sequence shown here is derived from an EMBL/GenBank/DDBJ whole genome shotgun (WGS) entry which is preliminary data.</text>
</comment>
<proteinExistence type="predicted"/>
<dbReference type="AlphaFoldDB" id="A0A2A4FVY2"/>
<dbReference type="InterPro" id="IPR011109">
    <property type="entry name" value="DNA_bind_recombinase_dom"/>
</dbReference>
<dbReference type="OrthoDB" id="7277848at2"/>
<dbReference type="RefSeq" id="WP_066962817.1">
    <property type="nucleotide sequence ID" value="NZ_CP023449.1"/>
</dbReference>
<keyword evidence="3" id="KW-1185">Reference proteome</keyword>
<dbReference type="KEGG" id="rdi:CMV14_14775"/>
<organism evidence="2 3">
    <name type="scientific">Rhizorhabdus dicambivorans</name>
    <dbReference type="NCBI Taxonomy" id="1850238"/>
    <lineage>
        <taxon>Bacteria</taxon>
        <taxon>Pseudomonadati</taxon>
        <taxon>Pseudomonadota</taxon>
        <taxon>Alphaproteobacteria</taxon>
        <taxon>Sphingomonadales</taxon>
        <taxon>Sphingomonadaceae</taxon>
        <taxon>Rhizorhabdus</taxon>
    </lineage>
</organism>
<dbReference type="InterPro" id="IPR038109">
    <property type="entry name" value="DNA_bind_recomb_sf"/>
</dbReference>
<name>A0A2A4FVY2_9SPHN</name>
<dbReference type="GO" id="GO:0000150">
    <property type="term" value="F:DNA strand exchange activity"/>
    <property type="evidence" value="ECO:0007669"/>
    <property type="project" value="InterPro"/>
</dbReference>
<dbReference type="Pfam" id="PF07508">
    <property type="entry name" value="Recombinase"/>
    <property type="match status" value="1"/>
</dbReference>
<accession>A0A2A4FVY2</accession>
<dbReference type="Proteomes" id="UP000218934">
    <property type="component" value="Unassembled WGS sequence"/>
</dbReference>
<reference evidence="2 3" key="1">
    <citation type="submission" date="2017-09" db="EMBL/GenBank/DDBJ databases">
        <title>The Catabolism of 3,6-Dichlorosalicylic acid is Initiated by the Cytochrome P450 Monooxygenase DsmABC in Rhizorhabdus dicambivorans Ndbn-20.</title>
        <authorList>
            <person name="Na L."/>
        </authorList>
    </citation>
    <scope>NUCLEOTIDE SEQUENCE [LARGE SCALE GENOMIC DNA]</scope>
    <source>
        <strain evidence="2 3">Ndbn-20m</strain>
    </source>
</reference>
<evidence type="ECO:0000313" key="2">
    <source>
        <dbReference type="EMBL" id="PCE41854.1"/>
    </source>
</evidence>
<dbReference type="PANTHER" id="PTHR30461:SF23">
    <property type="entry name" value="DNA RECOMBINASE-RELATED"/>
    <property type="match status" value="1"/>
</dbReference>
<gene>
    <name evidence="2" type="ORF">COO09_12530</name>
</gene>
<dbReference type="Gene3D" id="3.90.1750.20">
    <property type="entry name" value="Putative Large Serine Recombinase, Chain B, Domain 2"/>
    <property type="match status" value="1"/>
</dbReference>
<evidence type="ECO:0000259" key="1">
    <source>
        <dbReference type="Pfam" id="PF07508"/>
    </source>
</evidence>
<dbReference type="PANTHER" id="PTHR30461">
    <property type="entry name" value="DNA-INVERTASE FROM LAMBDOID PROPHAGE"/>
    <property type="match status" value="1"/>
</dbReference>
<dbReference type="EMBL" id="NWUF01000011">
    <property type="protein sequence ID" value="PCE41854.1"/>
    <property type="molecule type" value="Genomic_DNA"/>
</dbReference>
<sequence>MKSLKRVMAGEFSRDLSDRVFSAQCRLAAMGFKMGGAATYGLRRLLIDQHGAPRMILKHREYKISGTDRVILIPGPPDEVATVKRIFRWSAYGGLSDKQIATRLNDQGVASVTGGVWTREIVRRLLMSEIYIGTAVYNRR</sequence>
<protein>
    <recommendedName>
        <fullName evidence="1">Recombinase domain-containing protein</fullName>
    </recommendedName>
</protein>
<dbReference type="InterPro" id="IPR050639">
    <property type="entry name" value="SSR_resolvase"/>
</dbReference>
<dbReference type="GO" id="GO:0003677">
    <property type="term" value="F:DNA binding"/>
    <property type="evidence" value="ECO:0007669"/>
    <property type="project" value="InterPro"/>
</dbReference>
<feature type="domain" description="Recombinase" evidence="1">
    <location>
        <begin position="77"/>
        <end position="139"/>
    </location>
</feature>